<dbReference type="RefSeq" id="WP_200392641.1">
    <property type="nucleotide sequence ID" value="NZ_JAENIO010000044.1"/>
</dbReference>
<comment type="caution">
    <text evidence="1">The sequence shown here is derived from an EMBL/GenBank/DDBJ whole genome shotgun (WGS) entry which is preliminary data.</text>
</comment>
<sequence length="366" mass="38355">MTRALLLSLPLSLGAIEVPIEFVVGGNSRADVTYKIGPTLNNAATYQGSVSYSGTLLAEAELHPISGELSSIRFTGGSLRTSDIQQVLTLLVGQVSFTVNLQISGITRSTLSAEPQEMEDSFLNGNLHETVLSGGSIEVSNFQTLNPGAGTATEILSAATPANDLIGDDLLFPTTTGSAQVSVSRESSDLWGANYSASLWSVLALSTQSPPAEIQAAGLAANQKFQQSYREVGNVYAEASFSAPSAFAVWAEAANLDLTTGEEKNASGYPYALLFALGLEAGTSHLPLTTIREEGGKPILLLTLPESGLGFALSVQYSPDLASAFTPLGSEYLLDGSKSLNRGKSGPVRIAFPDGPRGFLRFVVEL</sequence>
<gene>
    <name evidence="1" type="ORF">JIN78_14130</name>
</gene>
<reference evidence="1" key="1">
    <citation type="submission" date="2021-01" db="EMBL/GenBank/DDBJ databases">
        <title>Modified the classification status of verrucomicrobia.</title>
        <authorList>
            <person name="Feng X."/>
        </authorList>
    </citation>
    <scope>NUCLEOTIDE SEQUENCE</scope>
    <source>
        <strain evidence="1">KCTC 12986</strain>
    </source>
</reference>
<organism evidence="1 2">
    <name type="scientific">Roseibacillus ishigakijimensis</name>
    <dbReference type="NCBI Taxonomy" id="454146"/>
    <lineage>
        <taxon>Bacteria</taxon>
        <taxon>Pseudomonadati</taxon>
        <taxon>Verrucomicrobiota</taxon>
        <taxon>Verrucomicrobiia</taxon>
        <taxon>Verrucomicrobiales</taxon>
        <taxon>Verrucomicrobiaceae</taxon>
        <taxon>Roseibacillus</taxon>
    </lineage>
</organism>
<dbReference type="EMBL" id="JAENIO010000044">
    <property type="protein sequence ID" value="MBK1835204.1"/>
    <property type="molecule type" value="Genomic_DNA"/>
</dbReference>
<dbReference type="Proteomes" id="UP000604083">
    <property type="component" value="Unassembled WGS sequence"/>
</dbReference>
<evidence type="ECO:0000313" key="2">
    <source>
        <dbReference type="Proteomes" id="UP000604083"/>
    </source>
</evidence>
<evidence type="ECO:0000313" key="1">
    <source>
        <dbReference type="EMBL" id="MBK1835204.1"/>
    </source>
</evidence>
<proteinExistence type="predicted"/>
<keyword evidence="2" id="KW-1185">Reference proteome</keyword>
<name>A0A934VLZ7_9BACT</name>
<accession>A0A934VLZ7</accession>
<protein>
    <submittedName>
        <fullName evidence="1">Uncharacterized protein</fullName>
    </submittedName>
</protein>
<dbReference type="AlphaFoldDB" id="A0A934VLZ7"/>